<proteinExistence type="predicted"/>
<dbReference type="Proteomes" id="UP001225498">
    <property type="component" value="Unassembled WGS sequence"/>
</dbReference>
<dbReference type="RefSeq" id="WP_032965804.1">
    <property type="nucleotide sequence ID" value="NZ_CP182416.1"/>
</dbReference>
<evidence type="ECO:0000313" key="6">
    <source>
        <dbReference type="Proteomes" id="UP001225498"/>
    </source>
</evidence>
<feature type="binding site" evidence="3">
    <location>
        <begin position="3"/>
        <end position="8"/>
    </location>
    <ligand>
        <name>substrate</name>
    </ligand>
</feature>
<evidence type="ECO:0000313" key="5">
    <source>
        <dbReference type="EMBL" id="EKZ1925599.1"/>
    </source>
</evidence>
<dbReference type="PANTHER" id="PTHR12935:SF0">
    <property type="entry name" value="GAMMA-GLUTAMYLCYCLOTRANSFERASE"/>
    <property type="match status" value="1"/>
</dbReference>
<feature type="active site" description="Proton acceptor" evidence="2">
    <location>
        <position position="78"/>
    </location>
</feature>
<sequence>MYYLAYGSNMHPRRLAGRVEIIDFVGTVRLDGYKLVFKKRSNDGSAKCHLELAGGLAEAYGAVFEMSDDQLRVLDRFEGAGFGYRREQWEILVHGRPLSVVVYLASESHLALDLEPYDWYKRIVLAGARWHGFPEDYIREISLVASKVDMERGRGYEMEAMLREIEGG</sequence>
<evidence type="ECO:0000256" key="2">
    <source>
        <dbReference type="PIRSR" id="PIRSR617939-1"/>
    </source>
</evidence>
<dbReference type="PANTHER" id="PTHR12935">
    <property type="entry name" value="GAMMA-GLUTAMYLCYCLOTRANSFERASE"/>
    <property type="match status" value="1"/>
</dbReference>
<feature type="domain" description="Gamma-glutamylcyclotransferase AIG2-like" evidence="4">
    <location>
        <begin position="4"/>
        <end position="115"/>
    </location>
</feature>
<feature type="binding site" evidence="3">
    <location>
        <position position="120"/>
    </location>
    <ligand>
        <name>substrate</name>
    </ligand>
</feature>
<evidence type="ECO:0000259" key="4">
    <source>
        <dbReference type="Pfam" id="PF06094"/>
    </source>
</evidence>
<dbReference type="Gene3D" id="3.10.490.10">
    <property type="entry name" value="Gamma-glutamyl cyclotransferase-like"/>
    <property type="match status" value="1"/>
</dbReference>
<evidence type="ECO:0000256" key="1">
    <source>
        <dbReference type="ARBA" id="ARBA00023239"/>
    </source>
</evidence>
<comment type="caution">
    <text evidence="5">The sequence shown here is derived from an EMBL/GenBank/DDBJ whole genome shotgun (WGS) entry which is preliminary data.</text>
</comment>
<dbReference type="AlphaFoldDB" id="A0AAI9CHR8"/>
<organism evidence="5 6">
    <name type="scientific">Stenotrophomonas maltophilia</name>
    <name type="common">Pseudomonas maltophilia</name>
    <name type="synonym">Xanthomonas maltophilia</name>
    <dbReference type="NCBI Taxonomy" id="40324"/>
    <lineage>
        <taxon>Bacteria</taxon>
        <taxon>Pseudomonadati</taxon>
        <taxon>Pseudomonadota</taxon>
        <taxon>Gammaproteobacteria</taxon>
        <taxon>Lysobacterales</taxon>
        <taxon>Lysobacteraceae</taxon>
        <taxon>Stenotrophomonas</taxon>
        <taxon>Stenotrophomonas maltophilia group</taxon>
    </lineage>
</organism>
<dbReference type="EMBL" id="ABLTIR010000006">
    <property type="protein sequence ID" value="EKZ1925599.1"/>
    <property type="molecule type" value="Genomic_DNA"/>
</dbReference>
<gene>
    <name evidence="5" type="ORF">REH87_000568</name>
</gene>
<name>A0AAI9CHR8_STEMA</name>
<dbReference type="InterPro" id="IPR009288">
    <property type="entry name" value="AIG2-like_dom"/>
</dbReference>
<accession>A0AAI9CHR8</accession>
<dbReference type="SUPFAM" id="SSF110857">
    <property type="entry name" value="Gamma-glutamyl cyclotransferase-like"/>
    <property type="match status" value="1"/>
</dbReference>
<dbReference type="CDD" id="cd06661">
    <property type="entry name" value="GGCT_like"/>
    <property type="match status" value="1"/>
</dbReference>
<dbReference type="Pfam" id="PF06094">
    <property type="entry name" value="GGACT"/>
    <property type="match status" value="1"/>
</dbReference>
<evidence type="ECO:0000256" key="3">
    <source>
        <dbReference type="PIRSR" id="PIRSR617939-2"/>
    </source>
</evidence>
<dbReference type="GO" id="GO:0003839">
    <property type="term" value="F:gamma-glutamylcyclotransferase activity"/>
    <property type="evidence" value="ECO:0007669"/>
    <property type="project" value="InterPro"/>
</dbReference>
<reference evidence="5" key="1">
    <citation type="submission" date="2023-08" db="EMBL/GenBank/DDBJ databases">
        <authorList>
            <consortium name="Clinical and Environmental Microbiology Branch: Whole genome sequencing antimicrobial resistance pathogens in the healthcare setting"/>
        </authorList>
    </citation>
    <scope>NUCLEOTIDE SEQUENCE</scope>
    <source>
        <strain evidence="5">2023CJ-00293</strain>
    </source>
</reference>
<dbReference type="InterPro" id="IPR036568">
    <property type="entry name" value="GGCT-like_sf"/>
</dbReference>
<protein>
    <submittedName>
        <fullName evidence="5">Gamma-glutamylcyclotransferase</fullName>
    </submittedName>
</protein>
<dbReference type="InterPro" id="IPR017939">
    <property type="entry name" value="G-Glutamylcylcotransferase"/>
</dbReference>
<keyword evidence="1" id="KW-0456">Lyase</keyword>
<dbReference type="InterPro" id="IPR013024">
    <property type="entry name" value="GGCT-like"/>
</dbReference>